<dbReference type="Gene3D" id="3.20.20.80">
    <property type="entry name" value="Glycosidases"/>
    <property type="match status" value="1"/>
</dbReference>
<proteinExistence type="inferred from homology"/>
<organism evidence="6 7">
    <name type="scientific">Effrenium voratum</name>
    <dbReference type="NCBI Taxonomy" id="2562239"/>
    <lineage>
        <taxon>Eukaryota</taxon>
        <taxon>Sar</taxon>
        <taxon>Alveolata</taxon>
        <taxon>Dinophyceae</taxon>
        <taxon>Suessiales</taxon>
        <taxon>Symbiodiniaceae</taxon>
        <taxon>Effrenium</taxon>
    </lineage>
</organism>
<dbReference type="InterPro" id="IPR000322">
    <property type="entry name" value="Glyco_hydro_31_TIM"/>
</dbReference>
<dbReference type="InterPro" id="IPR013780">
    <property type="entry name" value="Glyco_hydro_b"/>
</dbReference>
<dbReference type="Pfam" id="PF21365">
    <property type="entry name" value="Glyco_hydro_31_3rd"/>
    <property type="match status" value="1"/>
</dbReference>
<feature type="signal peptide" evidence="3">
    <location>
        <begin position="1"/>
        <end position="18"/>
    </location>
</feature>
<keyword evidence="7" id="KW-1185">Reference proteome</keyword>
<dbReference type="GO" id="GO:0004553">
    <property type="term" value="F:hydrolase activity, hydrolyzing O-glycosyl compounds"/>
    <property type="evidence" value="ECO:0007669"/>
    <property type="project" value="InterPro"/>
</dbReference>
<evidence type="ECO:0000256" key="3">
    <source>
        <dbReference type="SAM" id="SignalP"/>
    </source>
</evidence>
<evidence type="ECO:0000313" key="6">
    <source>
        <dbReference type="EMBL" id="CAJ1400869.1"/>
    </source>
</evidence>
<protein>
    <submittedName>
        <fullName evidence="6">Uncharacterized protein</fullName>
    </submittedName>
</protein>
<dbReference type="Proteomes" id="UP001178507">
    <property type="component" value="Unassembled WGS sequence"/>
</dbReference>
<feature type="domain" description="Glycosyl hydrolase family 31 C-terminal" evidence="5">
    <location>
        <begin position="517"/>
        <end position="592"/>
    </location>
</feature>
<dbReference type="Pfam" id="PF01055">
    <property type="entry name" value="Glyco_hydro_31_2nd"/>
    <property type="match status" value="1"/>
</dbReference>
<evidence type="ECO:0000313" key="7">
    <source>
        <dbReference type="Proteomes" id="UP001178507"/>
    </source>
</evidence>
<dbReference type="SUPFAM" id="SSF51011">
    <property type="entry name" value="Glycosyl hydrolase domain"/>
    <property type="match status" value="1"/>
</dbReference>
<dbReference type="InterPro" id="IPR048395">
    <property type="entry name" value="Glyco_hydro_31_C"/>
</dbReference>
<dbReference type="Gene3D" id="2.60.40.1180">
    <property type="entry name" value="Golgi alpha-mannosidase II"/>
    <property type="match status" value="1"/>
</dbReference>
<accession>A0AA36J9A0</accession>
<dbReference type="GO" id="GO:0005975">
    <property type="term" value="P:carbohydrate metabolic process"/>
    <property type="evidence" value="ECO:0007669"/>
    <property type="project" value="InterPro"/>
</dbReference>
<evidence type="ECO:0000256" key="1">
    <source>
        <dbReference type="ARBA" id="ARBA00007806"/>
    </source>
</evidence>
<dbReference type="PANTHER" id="PTHR43863">
    <property type="entry name" value="HYDROLASE, PUTATIVE (AFU_ORTHOLOGUE AFUA_1G03140)-RELATED"/>
    <property type="match status" value="1"/>
</dbReference>
<keyword evidence="2" id="KW-0326">Glycosidase</keyword>
<dbReference type="SUPFAM" id="SSF51445">
    <property type="entry name" value="(Trans)glycosidases"/>
    <property type="match status" value="1"/>
</dbReference>
<reference evidence="6" key="1">
    <citation type="submission" date="2023-08" db="EMBL/GenBank/DDBJ databases">
        <authorList>
            <person name="Chen Y."/>
            <person name="Shah S."/>
            <person name="Dougan E. K."/>
            <person name="Thang M."/>
            <person name="Chan C."/>
        </authorList>
    </citation>
    <scope>NUCLEOTIDE SEQUENCE</scope>
</reference>
<dbReference type="EMBL" id="CAUJNA010003389">
    <property type="protein sequence ID" value="CAJ1400869.1"/>
    <property type="molecule type" value="Genomic_DNA"/>
</dbReference>
<dbReference type="InterPro" id="IPR051816">
    <property type="entry name" value="Glycosyl_Hydrolase_31"/>
</dbReference>
<comment type="caution">
    <text evidence="6">The sequence shown here is derived from an EMBL/GenBank/DDBJ whole genome shotgun (WGS) entry which is preliminary data.</text>
</comment>
<evidence type="ECO:0000256" key="2">
    <source>
        <dbReference type="RuleBase" id="RU361185"/>
    </source>
</evidence>
<gene>
    <name evidence="6" type="ORF">EVOR1521_LOCUS24117</name>
</gene>
<evidence type="ECO:0000259" key="5">
    <source>
        <dbReference type="Pfam" id="PF21365"/>
    </source>
</evidence>
<evidence type="ECO:0000259" key="4">
    <source>
        <dbReference type="Pfam" id="PF01055"/>
    </source>
</evidence>
<sequence length="723" mass="82162">MGPSAMALALSLATLAQAETEFVVGKVRVQALSPRLLRIEPQGPRGFEDRSTFTVQSREFQGVAMNKTSSGQGVWLNSSFYSVLVDSKVRVFTPQGQIFDSASEAGNLLHWPSPLKATSYALMDYPRFFVPDWGTVPIPEGAKVDPDLLATNGYDFRNNIRGDTYIFLLGQDLSAWSSARVEFLKLTGPCPLLPDFAYGTWFTYWHSYTEAEAKDDIEHWERLKLPIDVWALDMNWRNTSDNQDWYYDHPNTALFPNFTEWFEYLRARRLRTYFNDHPYPVASRNAGGLQTSPEETKFRWQGLSEWMAKGMTYWWFDHNWKFSIPPPFVNQSTTDGVWQGLDNAAWGSHIYYSAVEYYDRHVRDKAGDTFYGRPMTLTKFGKPDWKPGMDPQEAAEHPAQHRFPVWWTGDGVDLQASTESMVDAGLHGLKPFVHSDCGGDGRQSAGDLMRWTAHCVFGSILRFHGADHRPWSYDNHTLQVISSYLGMRYKMLPMLLSAGQKATKTGFPLVARGDFFWPEHPESASNQQYVFLEDILVAPIWNSGSNITSRQVWIPPGHWKDSWDGSITEGPKTVTATQPWERQPMWIRPGAMLVLTDEVPKRVEDVDWSRLTLEVYPAETRRQKVLHEPNGEETQLQMQLENGHFHLSIESKVARRWRLRVHLQPGQKMSQIFLGGRAVPAKSSAGSSLLSAPGTVVELELQGSTQHLKAVISSEETLIGLVI</sequence>
<dbReference type="AlphaFoldDB" id="A0AA36J9A0"/>
<keyword evidence="3" id="KW-0732">Signal</keyword>
<feature type="chain" id="PRO_5041245402" evidence="3">
    <location>
        <begin position="19"/>
        <end position="723"/>
    </location>
</feature>
<comment type="similarity">
    <text evidence="1 2">Belongs to the glycosyl hydrolase 31 family.</text>
</comment>
<feature type="domain" description="Glycoside hydrolase family 31 TIM barrel" evidence="4">
    <location>
        <begin position="191"/>
        <end position="497"/>
    </location>
</feature>
<name>A0AA36J9A0_9DINO</name>
<dbReference type="PANTHER" id="PTHR43863:SF2">
    <property type="entry name" value="MALTASE-GLUCOAMYLASE"/>
    <property type="match status" value="1"/>
</dbReference>
<keyword evidence="2" id="KW-0378">Hydrolase</keyword>
<dbReference type="InterPro" id="IPR017853">
    <property type="entry name" value="GH"/>
</dbReference>